<proteinExistence type="predicted"/>
<reference evidence="7 8" key="1">
    <citation type="submission" date="2022-06" db="EMBL/GenBank/DDBJ databases">
        <title>Genomic Encyclopedia of Archaeal and Bacterial Type Strains, Phase II (KMG-II): from individual species to whole genera.</title>
        <authorList>
            <person name="Goeker M."/>
        </authorList>
    </citation>
    <scope>NUCLEOTIDE SEQUENCE [LARGE SCALE GENOMIC DNA]</scope>
    <source>
        <strain evidence="7 8">DSM 45037</strain>
    </source>
</reference>
<keyword evidence="2 5" id="KW-0812">Transmembrane</keyword>
<feature type="transmembrane region" description="Helical" evidence="5">
    <location>
        <begin position="69"/>
        <end position="88"/>
    </location>
</feature>
<evidence type="ECO:0000256" key="1">
    <source>
        <dbReference type="ARBA" id="ARBA00004141"/>
    </source>
</evidence>
<feature type="signal peptide" evidence="6">
    <location>
        <begin position="1"/>
        <end position="19"/>
    </location>
</feature>
<organism evidence="7 8">
    <name type="scientific">Williamsia serinedens</name>
    <dbReference type="NCBI Taxonomy" id="391736"/>
    <lineage>
        <taxon>Bacteria</taxon>
        <taxon>Bacillati</taxon>
        <taxon>Actinomycetota</taxon>
        <taxon>Actinomycetes</taxon>
        <taxon>Mycobacteriales</taxon>
        <taxon>Nocardiaceae</taxon>
        <taxon>Williamsia</taxon>
    </lineage>
</organism>
<evidence type="ECO:0000256" key="5">
    <source>
        <dbReference type="SAM" id="Phobius"/>
    </source>
</evidence>
<evidence type="ECO:0000256" key="6">
    <source>
        <dbReference type="SAM" id="SignalP"/>
    </source>
</evidence>
<dbReference type="Pfam" id="PF13564">
    <property type="entry name" value="DoxX_2"/>
    <property type="match status" value="1"/>
</dbReference>
<dbReference type="RefSeq" id="WP_253653600.1">
    <property type="nucleotide sequence ID" value="NZ_BAAAOE010000001.1"/>
</dbReference>
<evidence type="ECO:0000256" key="3">
    <source>
        <dbReference type="ARBA" id="ARBA00022989"/>
    </source>
</evidence>
<gene>
    <name evidence="7" type="ORF">LX12_001193</name>
</gene>
<keyword evidence="3 5" id="KW-1133">Transmembrane helix</keyword>
<comment type="subcellular location">
    <subcellularLocation>
        <location evidence="1">Membrane</location>
        <topology evidence="1">Multi-pass membrane protein</topology>
    </subcellularLocation>
</comment>
<protein>
    <submittedName>
        <fullName evidence="7">DoxX-like family protein</fullName>
    </submittedName>
</protein>
<keyword evidence="4 5" id="KW-0472">Membrane</keyword>
<sequence>MTIAAVVLAIVLALFSAFAGVPKAGLKGPATEMLTGRGLSANLVRFIGAAEVAGAIGLLIGIAWHPLGIAAGIGLAIVFAGAVIFHVRHGDFSDPETRGGSVPSIVALVLAVVTVIVLAAA</sequence>
<feature type="transmembrane region" description="Helical" evidence="5">
    <location>
        <begin position="100"/>
        <end position="120"/>
    </location>
</feature>
<keyword evidence="6" id="KW-0732">Signal</keyword>
<accession>A0ABT1GZ67</accession>
<evidence type="ECO:0000313" key="7">
    <source>
        <dbReference type="EMBL" id="MCP2160014.1"/>
    </source>
</evidence>
<evidence type="ECO:0000256" key="4">
    <source>
        <dbReference type="ARBA" id="ARBA00023136"/>
    </source>
</evidence>
<name>A0ABT1GZ67_9NOCA</name>
<keyword evidence="8" id="KW-1185">Reference proteome</keyword>
<dbReference type="Proteomes" id="UP001205740">
    <property type="component" value="Unassembled WGS sequence"/>
</dbReference>
<evidence type="ECO:0000313" key="8">
    <source>
        <dbReference type="Proteomes" id="UP001205740"/>
    </source>
</evidence>
<comment type="caution">
    <text evidence="7">The sequence shown here is derived from an EMBL/GenBank/DDBJ whole genome shotgun (WGS) entry which is preliminary data.</text>
</comment>
<evidence type="ECO:0000256" key="2">
    <source>
        <dbReference type="ARBA" id="ARBA00022692"/>
    </source>
</evidence>
<dbReference type="InterPro" id="IPR032808">
    <property type="entry name" value="DoxX"/>
</dbReference>
<dbReference type="EMBL" id="JAMTCG010000002">
    <property type="protein sequence ID" value="MCP2160014.1"/>
    <property type="molecule type" value="Genomic_DNA"/>
</dbReference>
<feature type="transmembrane region" description="Helical" evidence="5">
    <location>
        <begin position="43"/>
        <end position="62"/>
    </location>
</feature>
<feature type="chain" id="PRO_5045169964" evidence="6">
    <location>
        <begin position="20"/>
        <end position="121"/>
    </location>
</feature>